<accession>A0A8S4QU95</accession>
<feature type="non-terminal residue" evidence="2">
    <location>
        <position position="1"/>
    </location>
</feature>
<dbReference type="AlphaFoldDB" id="A0A8S4QU95"/>
<protein>
    <submittedName>
        <fullName evidence="2">Jg14452 protein</fullName>
    </submittedName>
</protein>
<dbReference type="EMBL" id="CAKXAJ010015737">
    <property type="protein sequence ID" value="CAH2216548.1"/>
    <property type="molecule type" value="Genomic_DNA"/>
</dbReference>
<feature type="region of interest" description="Disordered" evidence="1">
    <location>
        <begin position="1"/>
        <end position="48"/>
    </location>
</feature>
<feature type="compositionally biased region" description="Basic and acidic residues" evidence="1">
    <location>
        <begin position="15"/>
        <end position="24"/>
    </location>
</feature>
<proteinExistence type="predicted"/>
<sequence>EKPKTTWRRGPRTRGAGEKLKPDPDSWQAPLLPDTFQVQIGPQEPEKN</sequence>
<evidence type="ECO:0000313" key="2">
    <source>
        <dbReference type="EMBL" id="CAH2216548.1"/>
    </source>
</evidence>
<name>A0A8S4QU95_9NEOP</name>
<comment type="caution">
    <text evidence="2">The sequence shown here is derived from an EMBL/GenBank/DDBJ whole genome shotgun (WGS) entry which is preliminary data.</text>
</comment>
<reference evidence="2" key="1">
    <citation type="submission" date="2022-03" db="EMBL/GenBank/DDBJ databases">
        <authorList>
            <person name="Lindestad O."/>
        </authorList>
    </citation>
    <scope>NUCLEOTIDE SEQUENCE</scope>
</reference>
<organism evidence="2 3">
    <name type="scientific">Pararge aegeria aegeria</name>
    <dbReference type="NCBI Taxonomy" id="348720"/>
    <lineage>
        <taxon>Eukaryota</taxon>
        <taxon>Metazoa</taxon>
        <taxon>Ecdysozoa</taxon>
        <taxon>Arthropoda</taxon>
        <taxon>Hexapoda</taxon>
        <taxon>Insecta</taxon>
        <taxon>Pterygota</taxon>
        <taxon>Neoptera</taxon>
        <taxon>Endopterygota</taxon>
        <taxon>Lepidoptera</taxon>
        <taxon>Glossata</taxon>
        <taxon>Ditrysia</taxon>
        <taxon>Papilionoidea</taxon>
        <taxon>Nymphalidae</taxon>
        <taxon>Satyrinae</taxon>
        <taxon>Satyrini</taxon>
        <taxon>Parargina</taxon>
        <taxon>Pararge</taxon>
    </lineage>
</organism>
<feature type="compositionally biased region" description="Basic residues" evidence="1">
    <location>
        <begin position="1"/>
        <end position="12"/>
    </location>
</feature>
<evidence type="ECO:0000313" key="3">
    <source>
        <dbReference type="Proteomes" id="UP000838756"/>
    </source>
</evidence>
<dbReference type="Proteomes" id="UP000838756">
    <property type="component" value="Unassembled WGS sequence"/>
</dbReference>
<gene>
    <name evidence="2" type="primary">jg14452</name>
    <name evidence="2" type="ORF">PAEG_LOCUS4539</name>
</gene>
<keyword evidence="3" id="KW-1185">Reference proteome</keyword>
<evidence type="ECO:0000256" key="1">
    <source>
        <dbReference type="SAM" id="MobiDB-lite"/>
    </source>
</evidence>